<sequence length="90" mass="10367">MIKVYSRNLNEKNKILKKSGYILGIIYGPNLENTIPIKIPKTSFLRYIENNKSLNIDLLLDNEVKSCTITEIQSQPAFDGYMHISFKCID</sequence>
<keyword evidence="2" id="KW-0687">Ribonucleoprotein</keyword>
<dbReference type="EMBL" id="CEKZ01000024">
    <property type="protein sequence ID" value="CEQ05290.1"/>
    <property type="molecule type" value="Genomic_DNA"/>
</dbReference>
<gene>
    <name evidence="4" type="ORF">R28058_30071</name>
</gene>
<evidence type="ECO:0000259" key="3">
    <source>
        <dbReference type="Pfam" id="PF01386"/>
    </source>
</evidence>
<reference evidence="4 5" key="1">
    <citation type="submission" date="2015-01" db="EMBL/GenBank/DDBJ databases">
        <authorList>
            <person name="Aslett A.Martin."/>
            <person name="De Silva Nishadi"/>
        </authorList>
    </citation>
    <scope>NUCLEOTIDE SEQUENCE [LARGE SCALE GENOMIC DNA]</scope>
    <source>
        <strain evidence="4 5">R28058</strain>
    </source>
</reference>
<dbReference type="InterPro" id="IPR011035">
    <property type="entry name" value="Ribosomal_bL25/Gln-tRNA_synth"/>
</dbReference>
<name>A0A0C7PI36_PARSO</name>
<dbReference type="GO" id="GO:0006412">
    <property type="term" value="P:translation"/>
    <property type="evidence" value="ECO:0007669"/>
    <property type="project" value="InterPro"/>
</dbReference>
<dbReference type="Gene3D" id="2.40.240.10">
    <property type="entry name" value="Ribosomal Protein L25, Chain P"/>
    <property type="match status" value="1"/>
</dbReference>
<dbReference type="CDD" id="cd00495">
    <property type="entry name" value="Ribosomal_L25_TL5_CTC"/>
    <property type="match status" value="1"/>
</dbReference>
<dbReference type="OrthoDB" id="9790002at2"/>
<evidence type="ECO:0000256" key="1">
    <source>
        <dbReference type="ARBA" id="ARBA00022980"/>
    </source>
</evidence>
<keyword evidence="1 4" id="KW-0689">Ribosomal protein</keyword>
<dbReference type="GO" id="GO:0003735">
    <property type="term" value="F:structural constituent of ribosome"/>
    <property type="evidence" value="ECO:0007669"/>
    <property type="project" value="InterPro"/>
</dbReference>
<evidence type="ECO:0000256" key="2">
    <source>
        <dbReference type="ARBA" id="ARBA00023274"/>
    </source>
</evidence>
<evidence type="ECO:0000313" key="4">
    <source>
        <dbReference type="EMBL" id="CEQ05290.1"/>
    </source>
</evidence>
<organism evidence="4 5">
    <name type="scientific">Paraclostridium sordellii</name>
    <name type="common">Clostridium sordellii</name>
    <dbReference type="NCBI Taxonomy" id="1505"/>
    <lineage>
        <taxon>Bacteria</taxon>
        <taxon>Bacillati</taxon>
        <taxon>Bacillota</taxon>
        <taxon>Clostridia</taxon>
        <taxon>Peptostreptococcales</taxon>
        <taxon>Peptostreptococcaceae</taxon>
        <taxon>Paraclostridium</taxon>
    </lineage>
</organism>
<dbReference type="InterPro" id="IPR029751">
    <property type="entry name" value="Ribosomal_L25_dom"/>
</dbReference>
<proteinExistence type="predicted"/>
<dbReference type="AlphaFoldDB" id="A0A0C7PI36"/>
<dbReference type="InterPro" id="IPR020056">
    <property type="entry name" value="Rbsml_bL25/Gln-tRNA_synth_N"/>
</dbReference>
<feature type="domain" description="Large ribosomal subunit protein bL25 L25" evidence="3">
    <location>
        <begin position="3"/>
        <end position="86"/>
    </location>
</feature>
<dbReference type="GO" id="GO:0005840">
    <property type="term" value="C:ribosome"/>
    <property type="evidence" value="ECO:0007669"/>
    <property type="project" value="UniProtKB-KW"/>
</dbReference>
<dbReference type="Proteomes" id="UP000049127">
    <property type="component" value="Unassembled WGS sequence"/>
</dbReference>
<protein>
    <submittedName>
        <fullName evidence="4">50S ribosomal protein L25</fullName>
    </submittedName>
</protein>
<dbReference type="RefSeq" id="WP_055337959.1">
    <property type="nucleotide sequence ID" value="NZ_CDNF01000033.1"/>
</dbReference>
<evidence type="ECO:0000313" key="5">
    <source>
        <dbReference type="Proteomes" id="UP000049127"/>
    </source>
</evidence>
<dbReference type="SUPFAM" id="SSF50715">
    <property type="entry name" value="Ribosomal protein L25-like"/>
    <property type="match status" value="1"/>
</dbReference>
<accession>A0A0C7PI36</accession>
<dbReference type="Pfam" id="PF01386">
    <property type="entry name" value="Ribosomal_L25p"/>
    <property type="match status" value="1"/>
</dbReference>
<dbReference type="GO" id="GO:1990904">
    <property type="term" value="C:ribonucleoprotein complex"/>
    <property type="evidence" value="ECO:0007669"/>
    <property type="project" value="UniProtKB-KW"/>
</dbReference>